<dbReference type="EMBL" id="RQGH01000035">
    <property type="protein sequence ID" value="TGL58636.1"/>
    <property type="molecule type" value="Genomic_DNA"/>
</dbReference>
<dbReference type="AlphaFoldDB" id="A0A4Z0ZNP4"/>
<dbReference type="RefSeq" id="WP_135645132.1">
    <property type="nucleotide sequence ID" value="NZ_RQGH01000035.1"/>
</dbReference>
<reference evidence="1" key="1">
    <citation type="journal article" date="2019" name="PLoS Negl. Trop. Dis.">
        <title>Revisiting the worldwide diversity of Leptospira species in the environment.</title>
        <authorList>
            <person name="Vincent A.T."/>
            <person name="Schiettekatte O."/>
            <person name="Bourhy P."/>
            <person name="Veyrier F.J."/>
            <person name="Picardeau M."/>
        </authorList>
    </citation>
    <scope>NUCLEOTIDE SEQUENCE [LARGE SCALE GENOMIC DNA]</scope>
    <source>
        <strain evidence="1">201702451</strain>
    </source>
</reference>
<proteinExistence type="predicted"/>
<accession>A0A4Z0ZNP4</accession>
<organism evidence="1 2">
    <name type="scientific">Leptospira jelokensis</name>
    <dbReference type="NCBI Taxonomy" id="2484931"/>
    <lineage>
        <taxon>Bacteria</taxon>
        <taxon>Pseudomonadati</taxon>
        <taxon>Spirochaetota</taxon>
        <taxon>Spirochaetia</taxon>
        <taxon>Leptospirales</taxon>
        <taxon>Leptospiraceae</taxon>
        <taxon>Leptospira</taxon>
    </lineage>
</organism>
<gene>
    <name evidence="1" type="ORF">EHQ62_17230</name>
</gene>
<keyword evidence="2" id="KW-1185">Reference proteome</keyword>
<evidence type="ECO:0000313" key="2">
    <source>
        <dbReference type="Proteomes" id="UP000297567"/>
    </source>
</evidence>
<sequence>MTGYGYEGTLNKNESNYDYSDLAIKVYPDKAKDPIPPKWGCLIHPDECRRILFLGNEPLVTTRGTQLENFQLKNWIDQTVLSFGQMIEWDIYPRLWRHRPSPNAIGRTDLDPSGEIEEFAEWEDRYDYNPTRSSKFLVRLRKKNVCAVHKWMLVSPWTGSRFIDLRERMVAKFREGILEAVFVRTPWGGLAPNPVGLQAWRGMGVGGGVFPGAYEIDYTTGYDHASRVPMELKDAVLKYFTICVMSSYGDGIIGGVSNYSTSVGVISESLGTTMSATSAFFGARIKQLSDELVDWHKKFKGKYTGIKFGVL</sequence>
<comment type="caution">
    <text evidence="1">The sequence shown here is derived from an EMBL/GenBank/DDBJ whole genome shotgun (WGS) entry which is preliminary data.</text>
</comment>
<dbReference type="Proteomes" id="UP000297567">
    <property type="component" value="Unassembled WGS sequence"/>
</dbReference>
<name>A0A4Z0ZNP4_9LEPT</name>
<evidence type="ECO:0000313" key="1">
    <source>
        <dbReference type="EMBL" id="TGL58636.1"/>
    </source>
</evidence>
<protein>
    <submittedName>
        <fullName evidence="1">Uncharacterized protein</fullName>
    </submittedName>
</protein>